<gene>
    <name evidence="1" type="ORF">LCGC14_0406590</name>
</gene>
<reference evidence="1" key="1">
    <citation type="journal article" date="2015" name="Nature">
        <title>Complex archaea that bridge the gap between prokaryotes and eukaryotes.</title>
        <authorList>
            <person name="Spang A."/>
            <person name="Saw J.H."/>
            <person name="Jorgensen S.L."/>
            <person name="Zaremba-Niedzwiedzka K."/>
            <person name="Martijn J."/>
            <person name="Lind A.E."/>
            <person name="van Eijk R."/>
            <person name="Schleper C."/>
            <person name="Guy L."/>
            <person name="Ettema T.J."/>
        </authorList>
    </citation>
    <scope>NUCLEOTIDE SEQUENCE</scope>
</reference>
<dbReference type="AlphaFoldDB" id="A0A0F9T0N8"/>
<accession>A0A0F9T0N8</accession>
<proteinExistence type="predicted"/>
<name>A0A0F9T0N8_9ZZZZ</name>
<evidence type="ECO:0000313" key="1">
    <source>
        <dbReference type="EMBL" id="KKN72804.1"/>
    </source>
</evidence>
<organism evidence="1">
    <name type="scientific">marine sediment metagenome</name>
    <dbReference type="NCBI Taxonomy" id="412755"/>
    <lineage>
        <taxon>unclassified sequences</taxon>
        <taxon>metagenomes</taxon>
        <taxon>ecological metagenomes</taxon>
    </lineage>
</organism>
<protein>
    <submittedName>
        <fullName evidence="1">Uncharacterized protein</fullName>
    </submittedName>
</protein>
<comment type="caution">
    <text evidence="1">The sequence shown here is derived from an EMBL/GenBank/DDBJ whole genome shotgun (WGS) entry which is preliminary data.</text>
</comment>
<dbReference type="EMBL" id="LAZR01000354">
    <property type="protein sequence ID" value="KKN72804.1"/>
    <property type="molecule type" value="Genomic_DNA"/>
</dbReference>
<sequence length="68" mass="7842">MVDAFEVGKLLGKIEVRLDKLEEKQEESEWWESSWGCNLTLPEIMSLILDHLEITPKLVAKKKVQSDS</sequence>